<name>A0A250XRG8_9CHLO</name>
<evidence type="ECO:0000313" key="10">
    <source>
        <dbReference type="Proteomes" id="UP000232323"/>
    </source>
</evidence>
<evidence type="ECO:0008006" key="11">
    <source>
        <dbReference type="Google" id="ProtNLM"/>
    </source>
</evidence>
<dbReference type="PROSITE" id="PS51194">
    <property type="entry name" value="HELICASE_CTER"/>
    <property type="match status" value="1"/>
</dbReference>
<feature type="coiled-coil region" evidence="6">
    <location>
        <begin position="241"/>
        <end position="299"/>
    </location>
</feature>
<dbReference type="PANTHER" id="PTHR18934">
    <property type="entry name" value="ATP-DEPENDENT RNA HELICASE"/>
    <property type="match status" value="1"/>
</dbReference>
<keyword evidence="3" id="KW-0378">Hydrolase</keyword>
<dbReference type="EMBL" id="BEGY01000184">
    <property type="protein sequence ID" value="GAX85681.1"/>
    <property type="molecule type" value="Genomic_DNA"/>
</dbReference>
<dbReference type="GO" id="GO:0016787">
    <property type="term" value="F:hydrolase activity"/>
    <property type="evidence" value="ECO:0007669"/>
    <property type="project" value="UniProtKB-KW"/>
</dbReference>
<dbReference type="InterPro" id="IPR027417">
    <property type="entry name" value="P-loop_NTPase"/>
</dbReference>
<gene>
    <name evidence="9" type="ORF">CEUSTIGMA_g13095.t1</name>
</gene>
<dbReference type="InterPro" id="IPR011545">
    <property type="entry name" value="DEAD/DEAH_box_helicase_dom"/>
</dbReference>
<proteinExistence type="inferred from homology"/>
<comment type="caution">
    <text evidence="9">The sequence shown here is derived from an EMBL/GenBank/DDBJ whole genome shotgun (WGS) entry which is preliminary data.</text>
</comment>
<evidence type="ECO:0000256" key="4">
    <source>
        <dbReference type="ARBA" id="ARBA00022806"/>
    </source>
</evidence>
<organism evidence="9 10">
    <name type="scientific">Chlamydomonas eustigma</name>
    <dbReference type="NCBI Taxonomy" id="1157962"/>
    <lineage>
        <taxon>Eukaryota</taxon>
        <taxon>Viridiplantae</taxon>
        <taxon>Chlorophyta</taxon>
        <taxon>core chlorophytes</taxon>
        <taxon>Chlorophyceae</taxon>
        <taxon>CS clade</taxon>
        <taxon>Chlamydomonadales</taxon>
        <taxon>Chlamydomonadaceae</taxon>
        <taxon>Chlamydomonas</taxon>
    </lineage>
</organism>
<keyword evidence="2" id="KW-0547">Nucleotide-binding</keyword>
<dbReference type="GO" id="GO:0005524">
    <property type="term" value="F:ATP binding"/>
    <property type="evidence" value="ECO:0007669"/>
    <property type="project" value="UniProtKB-KW"/>
</dbReference>
<dbReference type="InterPro" id="IPR002464">
    <property type="entry name" value="DNA/RNA_helicase_DEAH_CS"/>
</dbReference>
<dbReference type="Gene3D" id="3.40.50.300">
    <property type="entry name" value="P-loop containing nucleotide triphosphate hydrolases"/>
    <property type="match status" value="3"/>
</dbReference>
<dbReference type="InterPro" id="IPR014001">
    <property type="entry name" value="Helicase_ATP-bd"/>
</dbReference>
<dbReference type="Proteomes" id="UP000232323">
    <property type="component" value="Unassembled WGS sequence"/>
</dbReference>
<evidence type="ECO:0000256" key="5">
    <source>
        <dbReference type="ARBA" id="ARBA00022840"/>
    </source>
</evidence>
<dbReference type="Pfam" id="PF00270">
    <property type="entry name" value="DEAD"/>
    <property type="match status" value="1"/>
</dbReference>
<keyword evidence="5" id="KW-0067">ATP-binding</keyword>
<sequence length="1337" mass="148515">MYVSTTTTPTTFLRALHATARADGRLSEVMAALGYSGDQLHRPDCDTFVCLVDAFIGFKLNKGFSLDEDEDMIAAIVIAQLWGRGQIRVNIIQMRAVEDTETERELGALNLIQLSRSSNCFVALPLHISAPAPLSCEEEDPQMAALREKNADRLRRLKRMEDVGKKLVERERDAMKRLHECTDVQQLELRARKELDEANRTYEATKDKILKVRANIHGLETMIIDSNKRRDALRRESKMAGKQAEDAARGAEARLKALSAREAELQAREAQLVDREAKLQDREAKLQDREAKLQDAEAKLVDRDAKLVDRDAKVAGKEAELRGREAKAASKELELKRQRSDIRTFEAETTRIQEAAELKRRQDRLAAEKLVAEAACALQAEHALAMELRHKANEIISFRNAMNIYVTHLQMDNERCTHLIRQEERTAGMDDDPLDAAGILPLNPLTGKPYSAKRAAWAAKWSQFPLYRDKAVLRALVASFRENDVTIVVSGTGSGKTVLSVPLMRSVADGDGMIVATIPKRATVYAAAITGAMTLDAEIGKDVGYQYRGSPSSARSSTTRVLYSTDGSVLAQAVQDPRLSGLSALLIDEVHERGVPSDFLLLAARQAILARRAANDPRRLRLAVMSATIDPTAFKAYFEHAGLKVGLVQVEGAAMFPVELRFRAASERAPKDYLSWGVETVARVAQESERNVALLFVPKTRDAASGCDFISSKESSLAERCVGLFGKMTRLDQERALNPSAGKRIFIATNVAESSLTLPGVTHVVDTGLQISVGWDPVDRARLIQLGFASQAQLRQRFGRAGRTGPGVAILSYSEKEFKALPEFPPPSILSEDLSEHMLSLICNGGKLEVYSSLLTPPTDAQIAGARRALLHYGLCTEEALPTPKGIAVCRVILRAKLGIWNALLACAGHTHGCLEDAVDIAILLEQVDGEFSSLWVTQRGPNTDSVTTRSDHERLLALLRETVDRDAMRSAGMATGAWNRIRKRVRLDGDDTVRVVRGAMSGLPKTDGGGSLVEAVVEARALNRGASAAVDRMFVDVKKNKFEFVYEKMFFTSSDVGDMQIKLRKFDVSTIRHNSVIVMIGKRDTGKSFLVKDVLYHQRDLPVGTVISPTESANKFFGNMVPSLFIHEQYTPALIANVVKRQRQVKKLRDDNPPKAVDPRAFLILDDLMYDTSWVRDKCIRELFMNGRHWDILFVITLQFPLGMPPILRGNVDYVFILRENILNNRKRIYDNYAGMFPTFDMFCQVMDQCTENFECMVIHVNSKSNRLEDQVFWYKARAHPDFKIGAPQFWALSDAMAAERAAAGDDDDDGGMMDVAAVRGKRSGVTVSVKKADWS</sequence>
<dbReference type="SMART" id="SM00490">
    <property type="entry name" value="HELICc"/>
    <property type="match status" value="1"/>
</dbReference>
<dbReference type="PROSITE" id="PS00690">
    <property type="entry name" value="DEAH_ATP_HELICASE"/>
    <property type="match status" value="1"/>
</dbReference>
<evidence type="ECO:0000259" key="7">
    <source>
        <dbReference type="PROSITE" id="PS51192"/>
    </source>
</evidence>
<comment type="similarity">
    <text evidence="1">Belongs to the DEAD box helicase family. DEAH subfamily.</text>
</comment>
<dbReference type="Pfam" id="PF00271">
    <property type="entry name" value="Helicase_C"/>
    <property type="match status" value="1"/>
</dbReference>
<dbReference type="PANTHER" id="PTHR18934:SF99">
    <property type="entry name" value="ATP-DEPENDENT RNA HELICASE DHX37-RELATED"/>
    <property type="match status" value="1"/>
</dbReference>
<reference evidence="9 10" key="1">
    <citation type="submission" date="2017-08" db="EMBL/GenBank/DDBJ databases">
        <title>Acidophilic green algal genome provides insights into adaptation to an acidic environment.</title>
        <authorList>
            <person name="Hirooka S."/>
            <person name="Hirose Y."/>
            <person name="Kanesaki Y."/>
            <person name="Higuchi S."/>
            <person name="Fujiwara T."/>
            <person name="Onuma R."/>
            <person name="Era A."/>
            <person name="Ohbayashi R."/>
            <person name="Uzuka A."/>
            <person name="Nozaki H."/>
            <person name="Yoshikawa H."/>
            <person name="Miyagishima S.Y."/>
        </authorList>
    </citation>
    <scope>NUCLEOTIDE SEQUENCE [LARGE SCALE GENOMIC DNA]</scope>
    <source>
        <strain evidence="9 10">NIES-2499</strain>
    </source>
</reference>
<dbReference type="GO" id="GO:0003723">
    <property type="term" value="F:RNA binding"/>
    <property type="evidence" value="ECO:0007669"/>
    <property type="project" value="TreeGrafter"/>
</dbReference>
<feature type="coiled-coil region" evidence="6">
    <location>
        <begin position="188"/>
        <end position="215"/>
    </location>
</feature>
<dbReference type="GO" id="GO:0004386">
    <property type="term" value="F:helicase activity"/>
    <property type="evidence" value="ECO:0007669"/>
    <property type="project" value="UniProtKB-KW"/>
</dbReference>
<feature type="domain" description="Helicase C-terminal" evidence="8">
    <location>
        <begin position="677"/>
        <end position="845"/>
    </location>
</feature>
<evidence type="ECO:0000256" key="6">
    <source>
        <dbReference type="SAM" id="Coils"/>
    </source>
</evidence>
<dbReference type="InterPro" id="IPR001650">
    <property type="entry name" value="Helicase_C-like"/>
</dbReference>
<keyword evidence="6" id="KW-0175">Coiled coil</keyword>
<dbReference type="OrthoDB" id="538662at2759"/>
<feature type="domain" description="Helicase ATP-binding" evidence="7">
    <location>
        <begin position="477"/>
        <end position="647"/>
    </location>
</feature>
<evidence type="ECO:0000256" key="3">
    <source>
        <dbReference type="ARBA" id="ARBA00022801"/>
    </source>
</evidence>
<dbReference type="CDD" id="cd17917">
    <property type="entry name" value="DEXHc_RHA-like"/>
    <property type="match status" value="1"/>
</dbReference>
<keyword evidence="4" id="KW-0347">Helicase</keyword>
<protein>
    <recommendedName>
        <fullName evidence="11">RNA helicase</fullName>
    </recommendedName>
</protein>
<keyword evidence="10" id="KW-1185">Reference proteome</keyword>
<evidence type="ECO:0000313" key="9">
    <source>
        <dbReference type="EMBL" id="GAX85681.1"/>
    </source>
</evidence>
<dbReference type="STRING" id="1157962.A0A250XRG8"/>
<dbReference type="SMART" id="SM00487">
    <property type="entry name" value="DEXDc"/>
    <property type="match status" value="1"/>
</dbReference>
<accession>A0A250XRG8</accession>
<evidence type="ECO:0000256" key="2">
    <source>
        <dbReference type="ARBA" id="ARBA00022741"/>
    </source>
</evidence>
<evidence type="ECO:0000259" key="8">
    <source>
        <dbReference type="PROSITE" id="PS51194"/>
    </source>
</evidence>
<dbReference type="PROSITE" id="PS51192">
    <property type="entry name" value="HELICASE_ATP_BIND_1"/>
    <property type="match status" value="1"/>
</dbReference>
<evidence type="ECO:0000256" key="1">
    <source>
        <dbReference type="ARBA" id="ARBA00008792"/>
    </source>
</evidence>
<dbReference type="SUPFAM" id="SSF52540">
    <property type="entry name" value="P-loop containing nucleoside triphosphate hydrolases"/>
    <property type="match status" value="1"/>
</dbReference>